<evidence type="ECO:0000256" key="1">
    <source>
        <dbReference type="SAM" id="MobiDB-lite"/>
    </source>
</evidence>
<reference evidence="2 3" key="1">
    <citation type="submission" date="2018-10" db="EMBL/GenBank/DDBJ databases">
        <title>Genomic Encyclopedia of Type Strains, Phase IV (KMG-IV): sequencing the most valuable type-strain genomes for metagenomic binning, comparative biology and taxonomic classification.</title>
        <authorList>
            <person name="Goeker M."/>
        </authorList>
    </citation>
    <scope>NUCLEOTIDE SEQUENCE [LARGE SCALE GENOMIC DNA]</scope>
    <source>
        <strain evidence="2 3">DSM 25586</strain>
    </source>
</reference>
<feature type="region of interest" description="Disordered" evidence="1">
    <location>
        <begin position="74"/>
        <end position="170"/>
    </location>
</feature>
<gene>
    <name evidence="2" type="ORF">C8D78_2585</name>
</gene>
<dbReference type="EMBL" id="RBIR01000005">
    <property type="protein sequence ID" value="RKR18844.1"/>
    <property type="molecule type" value="Genomic_DNA"/>
</dbReference>
<evidence type="ECO:0000313" key="3">
    <source>
        <dbReference type="Proteomes" id="UP000276055"/>
    </source>
</evidence>
<feature type="region of interest" description="Disordered" evidence="1">
    <location>
        <begin position="1"/>
        <end position="26"/>
    </location>
</feature>
<feature type="compositionally biased region" description="Low complexity" evidence="1">
    <location>
        <begin position="107"/>
        <end position="131"/>
    </location>
</feature>
<accession>A0A495EPL3</accession>
<protein>
    <submittedName>
        <fullName evidence="2">Uncharacterized protein</fullName>
    </submittedName>
</protein>
<sequence length="379" mass="39005">MTHPPASRNYSEQQAGSLRAGDHLILPDGNRSAEVHRVELEADDFGTPAMVLATLSGGGVLRIAAGSTVRIAADAGPRADTPDAAELRSAGTADAASAGQRAPGSFDGDSTAGAGSGASSDDSAAGASAAAPPSPVPPSSGPSAEPGQTPDIAATGVVVPPQPVAPPLVSGPSDADLALIPAYDGTPESVVEAAAAAHPGAAGVLLLGERLAKGINTKSGSCLKDLSDLAHDLFINLKDADNALAVADLLNVLPFDGNPGRWASVEASLALSSYICRQLGQDERAGIYEKFLRAPEAMEADPFKARINAKVRQRSLNEPNLYDKEIFRSIDNANADAEREWRRLRLEALLLLRAHGGSETIGAAELERRIGNELESVRA</sequence>
<dbReference type="Proteomes" id="UP000276055">
    <property type="component" value="Unassembled WGS sequence"/>
</dbReference>
<organism evidence="2 3">
    <name type="scientific">Arthrobacter oryzae</name>
    <dbReference type="NCBI Taxonomy" id="409290"/>
    <lineage>
        <taxon>Bacteria</taxon>
        <taxon>Bacillati</taxon>
        <taxon>Actinomycetota</taxon>
        <taxon>Actinomycetes</taxon>
        <taxon>Micrococcales</taxon>
        <taxon>Micrococcaceae</taxon>
        <taxon>Arthrobacter</taxon>
    </lineage>
</organism>
<dbReference type="InterPro" id="IPR046553">
    <property type="entry name" value="DUF6707"/>
</dbReference>
<dbReference type="OrthoDB" id="4963323at2"/>
<comment type="caution">
    <text evidence="2">The sequence shown here is derived from an EMBL/GenBank/DDBJ whole genome shotgun (WGS) entry which is preliminary data.</text>
</comment>
<name>A0A495EPL3_9MICC</name>
<dbReference type="Pfam" id="PF20453">
    <property type="entry name" value="DUF6707"/>
    <property type="match status" value="1"/>
</dbReference>
<dbReference type="RefSeq" id="WP_120954262.1">
    <property type="nucleotide sequence ID" value="NZ_RBIR01000005.1"/>
</dbReference>
<dbReference type="AlphaFoldDB" id="A0A495EPL3"/>
<proteinExistence type="predicted"/>
<evidence type="ECO:0000313" key="2">
    <source>
        <dbReference type="EMBL" id="RKR18844.1"/>
    </source>
</evidence>